<accession>A0A7S0C378</accession>
<proteinExistence type="predicted"/>
<protein>
    <submittedName>
        <fullName evidence="1">Uncharacterized protein</fullName>
    </submittedName>
</protein>
<name>A0A7S0C378_9STRA</name>
<gene>
    <name evidence="1" type="ORF">PINE0816_LOCUS7351</name>
</gene>
<dbReference type="EMBL" id="HBEL01015379">
    <property type="protein sequence ID" value="CAD8411228.1"/>
    <property type="molecule type" value="Transcribed_RNA"/>
</dbReference>
<sequence length="123" mass="14394">MFVGYASDRFCYYGSMATLNTQFLPAENWFFVSPVPRENKVWASKHSCNHFAKIHTDPFYQTKMQVLSFSLARSVRVATPNYNFDSSLAFIQENQHIAFLLLSSQLQPHTRKTRRYYVEAIIK</sequence>
<evidence type="ECO:0000313" key="1">
    <source>
        <dbReference type="EMBL" id="CAD8411228.1"/>
    </source>
</evidence>
<reference evidence="1" key="1">
    <citation type="submission" date="2021-01" db="EMBL/GenBank/DDBJ databases">
        <authorList>
            <person name="Corre E."/>
            <person name="Pelletier E."/>
            <person name="Niang G."/>
            <person name="Scheremetjew M."/>
            <person name="Finn R."/>
            <person name="Kale V."/>
            <person name="Holt S."/>
            <person name="Cochrane G."/>
            <person name="Meng A."/>
            <person name="Brown T."/>
            <person name="Cohen L."/>
        </authorList>
    </citation>
    <scope>NUCLEOTIDE SEQUENCE</scope>
    <source>
        <strain evidence="1">CCAP1064/1</strain>
    </source>
</reference>
<dbReference type="AlphaFoldDB" id="A0A7S0C378"/>
<organism evidence="1">
    <name type="scientific">Proboscia inermis</name>
    <dbReference type="NCBI Taxonomy" id="420281"/>
    <lineage>
        <taxon>Eukaryota</taxon>
        <taxon>Sar</taxon>
        <taxon>Stramenopiles</taxon>
        <taxon>Ochrophyta</taxon>
        <taxon>Bacillariophyta</taxon>
        <taxon>Coscinodiscophyceae</taxon>
        <taxon>Rhizosoleniophycidae</taxon>
        <taxon>Rhizosoleniales</taxon>
        <taxon>Rhizosoleniaceae</taxon>
        <taxon>Proboscia</taxon>
    </lineage>
</organism>